<evidence type="ECO:0000256" key="1">
    <source>
        <dbReference type="SAM" id="SignalP"/>
    </source>
</evidence>
<dbReference type="OrthoDB" id="5566524at2"/>
<keyword evidence="1" id="KW-0732">Signal</keyword>
<keyword evidence="3" id="KW-1185">Reference proteome</keyword>
<protein>
    <recommendedName>
        <fullName evidence="4">Peptidoglycan-binding protein CsiV</fullName>
    </recommendedName>
</protein>
<organism evidence="2 3">
    <name type="scientific">Idiomarina tyrosinivorans</name>
    <dbReference type="NCBI Taxonomy" id="1445662"/>
    <lineage>
        <taxon>Bacteria</taxon>
        <taxon>Pseudomonadati</taxon>
        <taxon>Pseudomonadota</taxon>
        <taxon>Gammaproteobacteria</taxon>
        <taxon>Alteromonadales</taxon>
        <taxon>Idiomarinaceae</taxon>
        <taxon>Idiomarina</taxon>
    </lineage>
</organism>
<evidence type="ECO:0008006" key="4">
    <source>
        <dbReference type="Google" id="ProtNLM"/>
    </source>
</evidence>
<dbReference type="AlphaFoldDB" id="A0A432ZUE7"/>
<dbReference type="Proteomes" id="UP000287996">
    <property type="component" value="Unassembled WGS sequence"/>
</dbReference>
<evidence type="ECO:0000313" key="2">
    <source>
        <dbReference type="EMBL" id="RUO81509.1"/>
    </source>
</evidence>
<gene>
    <name evidence="2" type="ORF">CWI84_01765</name>
</gene>
<accession>A0A432ZUE7</accession>
<dbReference type="EMBL" id="PIQH01000001">
    <property type="protein sequence ID" value="RUO81509.1"/>
    <property type="molecule type" value="Genomic_DNA"/>
</dbReference>
<reference evidence="2 3" key="1">
    <citation type="journal article" date="2011" name="Front. Microbiol.">
        <title>Genomic signatures of strain selection and enhancement in Bacillus atrophaeus var. globigii, a historical biowarfare simulant.</title>
        <authorList>
            <person name="Gibbons H.S."/>
            <person name="Broomall S.M."/>
            <person name="McNew L.A."/>
            <person name="Daligault H."/>
            <person name="Chapman C."/>
            <person name="Bruce D."/>
            <person name="Karavis M."/>
            <person name="Krepps M."/>
            <person name="McGregor P.A."/>
            <person name="Hong C."/>
            <person name="Park K.H."/>
            <person name="Akmal A."/>
            <person name="Feldman A."/>
            <person name="Lin J.S."/>
            <person name="Chang W.E."/>
            <person name="Higgs B.W."/>
            <person name="Demirev P."/>
            <person name="Lindquist J."/>
            <person name="Liem A."/>
            <person name="Fochler E."/>
            <person name="Read T.D."/>
            <person name="Tapia R."/>
            <person name="Johnson S."/>
            <person name="Bishop-Lilly K.A."/>
            <person name="Detter C."/>
            <person name="Han C."/>
            <person name="Sozhamannan S."/>
            <person name="Rosenzweig C.N."/>
            <person name="Skowronski E.W."/>
        </authorList>
    </citation>
    <scope>NUCLEOTIDE SEQUENCE [LARGE SCALE GENOMIC DNA]</scope>
    <source>
        <strain evidence="2 3">CC-PW-9</strain>
    </source>
</reference>
<dbReference type="Pfam" id="PF10972">
    <property type="entry name" value="CsiV"/>
    <property type="match status" value="1"/>
</dbReference>
<dbReference type="RefSeq" id="WP_126840850.1">
    <property type="nucleotide sequence ID" value="NZ_PIQH01000001.1"/>
</dbReference>
<evidence type="ECO:0000313" key="3">
    <source>
        <dbReference type="Proteomes" id="UP000287996"/>
    </source>
</evidence>
<feature type="signal peptide" evidence="1">
    <location>
        <begin position="1"/>
        <end position="28"/>
    </location>
</feature>
<name>A0A432ZUE7_9GAMM</name>
<feature type="chain" id="PRO_5019352464" description="Peptidoglycan-binding protein CsiV" evidence="1">
    <location>
        <begin position="29"/>
        <end position="365"/>
    </location>
</feature>
<proteinExistence type="predicted"/>
<dbReference type="InterPro" id="IPR021241">
    <property type="entry name" value="CsiV"/>
</dbReference>
<comment type="caution">
    <text evidence="2">The sequence shown here is derived from an EMBL/GenBank/DDBJ whole genome shotgun (WGS) entry which is preliminary data.</text>
</comment>
<sequence length="365" mass="41876">MNAKHTLRNWIKVIGFTSLVLGPLTATANSDDWRWFEVEVLVFKQNPNVDVEERFPLTVTDIPTKYSRDLLSAFYLNDYSAIKSGLPICSEPPWQQLDVACRFEDENALLTIPGNPFAPPNLLDSMQSTPVVIDGPGGDINMAQQPFLLPKSALQLTELRQNLQRSYNAKPLLHVAWRQPVFSRNVGRKIRLFAGKQYTQSYRYRGLPKVSSTLANNKPVIVDPIQHRVEQVEQLLSKLKLHPQAFKQLPEGEEQQAQADNVSAELLPDRVWEFDGLIHVFLVGNYLHIDTDFNLREPVHTDQAAVTLQQQAEQLLNEDNQQQSFLRAYHFNQLRRVISHETHYFDHPKLGVVVQIRRTDLSARR</sequence>